<dbReference type="EMBL" id="JBGFUD010003629">
    <property type="protein sequence ID" value="MFH4978888.1"/>
    <property type="molecule type" value="Genomic_DNA"/>
</dbReference>
<accession>A0ABD6EG22</accession>
<protein>
    <recommendedName>
        <fullName evidence="3">RRM domain-containing protein</fullName>
    </recommendedName>
</protein>
<dbReference type="AlphaFoldDB" id="A0ABD6EG22"/>
<evidence type="ECO:0000313" key="1">
    <source>
        <dbReference type="EMBL" id="MFH4978888.1"/>
    </source>
</evidence>
<dbReference type="Proteomes" id="UP001608902">
    <property type="component" value="Unassembled WGS sequence"/>
</dbReference>
<proteinExistence type="predicted"/>
<gene>
    <name evidence="1" type="ORF">AB6A40_005597</name>
</gene>
<evidence type="ECO:0008006" key="3">
    <source>
        <dbReference type="Google" id="ProtNLM"/>
    </source>
</evidence>
<reference evidence="1 2" key="1">
    <citation type="submission" date="2024-08" db="EMBL/GenBank/DDBJ databases">
        <title>Gnathostoma spinigerum genome.</title>
        <authorList>
            <person name="Gonzalez-Bertolin B."/>
            <person name="Monzon S."/>
            <person name="Zaballos A."/>
            <person name="Jimenez P."/>
            <person name="Dekumyoy P."/>
            <person name="Varona S."/>
            <person name="Cuesta I."/>
            <person name="Sumanam S."/>
            <person name="Adisakwattana P."/>
            <person name="Gasser R.B."/>
            <person name="Hernandez-Gonzalez A."/>
            <person name="Young N.D."/>
            <person name="Perteguer M.J."/>
        </authorList>
    </citation>
    <scope>NUCLEOTIDE SEQUENCE [LARGE SCALE GENOMIC DNA]</scope>
    <source>
        <strain evidence="1">AL3</strain>
        <tissue evidence="1">Liver</tissue>
    </source>
</reference>
<organism evidence="1 2">
    <name type="scientific">Gnathostoma spinigerum</name>
    <dbReference type="NCBI Taxonomy" id="75299"/>
    <lineage>
        <taxon>Eukaryota</taxon>
        <taxon>Metazoa</taxon>
        <taxon>Ecdysozoa</taxon>
        <taxon>Nematoda</taxon>
        <taxon>Chromadorea</taxon>
        <taxon>Rhabditida</taxon>
        <taxon>Spirurina</taxon>
        <taxon>Gnathostomatomorpha</taxon>
        <taxon>Gnathostomatoidea</taxon>
        <taxon>Gnathostomatidae</taxon>
        <taxon>Gnathostoma</taxon>
    </lineage>
</organism>
<sequence>MAPRIGYMDESQYVKDALHADDSDSGWDFWMRFYGDREVQAQLKDKIQSGPTISEILNSDKLCQAQLTFFNVPRVGVGSQQIIRSLIQNECGKKIGIHDIIISNRRWHVRFYRQEHALEVLKVFDGYRFRNRFLSVRYDNICYTKACSTVQSLATAFLQFSGIY</sequence>
<comment type="caution">
    <text evidence="1">The sequence shown here is derived from an EMBL/GenBank/DDBJ whole genome shotgun (WGS) entry which is preliminary data.</text>
</comment>
<name>A0ABD6EG22_9BILA</name>
<keyword evidence="2" id="KW-1185">Reference proteome</keyword>
<evidence type="ECO:0000313" key="2">
    <source>
        <dbReference type="Proteomes" id="UP001608902"/>
    </source>
</evidence>